<dbReference type="GO" id="GO:0019323">
    <property type="term" value="P:pentose catabolic process"/>
    <property type="evidence" value="ECO:0007669"/>
    <property type="project" value="TreeGrafter"/>
</dbReference>
<dbReference type="PANTHER" id="PTHR22789">
    <property type="entry name" value="FUCULOSE PHOSPHATE ALDOLASE"/>
    <property type="match status" value="1"/>
</dbReference>
<gene>
    <name evidence="4" type="ORF">BEN30_10040</name>
</gene>
<dbReference type="SMART" id="SM01007">
    <property type="entry name" value="Aldolase_II"/>
    <property type="match status" value="1"/>
</dbReference>
<proteinExistence type="predicted"/>
<evidence type="ECO:0000313" key="4">
    <source>
        <dbReference type="EMBL" id="OEJ67110.1"/>
    </source>
</evidence>
<keyword evidence="2" id="KW-0456">Lyase</keyword>
<dbReference type="RefSeq" id="WP_069957940.1">
    <property type="nucleotide sequence ID" value="NZ_MCGG01000025.1"/>
</dbReference>
<feature type="domain" description="Class II aldolase/adducin N-terminal" evidence="3">
    <location>
        <begin position="8"/>
        <end position="186"/>
    </location>
</feature>
<dbReference type="Gene3D" id="3.40.225.10">
    <property type="entry name" value="Class II aldolase/adducin N-terminal domain"/>
    <property type="match status" value="1"/>
</dbReference>
<accession>A0A1E5Q7J3</accession>
<dbReference type="GO" id="GO:0046872">
    <property type="term" value="F:metal ion binding"/>
    <property type="evidence" value="ECO:0007669"/>
    <property type="project" value="UniProtKB-KW"/>
</dbReference>
<evidence type="ECO:0000256" key="2">
    <source>
        <dbReference type="ARBA" id="ARBA00023239"/>
    </source>
</evidence>
<evidence type="ECO:0000259" key="3">
    <source>
        <dbReference type="SMART" id="SM01007"/>
    </source>
</evidence>
<sequence length="253" mass="28404">MRHIDLRNKIIKTALSLNETGLSAGASGNVSARIPDIDGDGFLITPSGVKYHKLRAEDIVYMDMDGKATGDFVPSSEWRFHLDIYKQRRSAKAVVHAHPPYATALACLNKGIPAFHYMVAVAGGKDIRCCPYKPFGTLELSEVVLEALAGRRACLMGHHGLIAFGDDLEKALSLAVEVEVLAKQYQLVLQMGEPELLSEQDMEDVLHRFWTYGDNAQKVENEKRRKPRKSWSANITYPKRTTFYKRPDEKDNL</sequence>
<dbReference type="STRING" id="28181.BEN30_10040"/>
<evidence type="ECO:0000313" key="5">
    <source>
        <dbReference type="Proteomes" id="UP000095347"/>
    </source>
</evidence>
<dbReference type="Proteomes" id="UP000095347">
    <property type="component" value="Unassembled WGS sequence"/>
</dbReference>
<name>A0A1E5Q7J3_9PROT</name>
<comment type="caution">
    <text evidence="4">The sequence shown here is derived from an EMBL/GenBank/DDBJ whole genome shotgun (WGS) entry which is preliminary data.</text>
</comment>
<keyword evidence="5" id="KW-1185">Reference proteome</keyword>
<evidence type="ECO:0000256" key="1">
    <source>
        <dbReference type="ARBA" id="ARBA00022723"/>
    </source>
</evidence>
<dbReference type="EMBL" id="MCGG01000025">
    <property type="protein sequence ID" value="OEJ67110.1"/>
    <property type="molecule type" value="Genomic_DNA"/>
</dbReference>
<protein>
    <recommendedName>
        <fullName evidence="3">Class II aldolase/adducin N-terminal domain-containing protein</fullName>
    </recommendedName>
</protein>
<keyword evidence="1" id="KW-0479">Metal-binding</keyword>
<dbReference type="InterPro" id="IPR036409">
    <property type="entry name" value="Aldolase_II/adducin_N_sf"/>
</dbReference>
<dbReference type="AlphaFoldDB" id="A0A1E5Q7J3"/>
<reference evidence="5" key="1">
    <citation type="submission" date="2016-07" db="EMBL/GenBank/DDBJ databases">
        <authorList>
            <person name="Florea S."/>
            <person name="Webb J.S."/>
            <person name="Jaromczyk J."/>
            <person name="Schardl C.L."/>
        </authorList>
    </citation>
    <scope>NUCLEOTIDE SEQUENCE [LARGE SCALE GENOMIC DNA]</scope>
    <source>
        <strain evidence="5">MV-1</strain>
    </source>
</reference>
<dbReference type="OrthoDB" id="5291399at2"/>
<dbReference type="Pfam" id="PF00596">
    <property type="entry name" value="Aldolase_II"/>
    <property type="match status" value="1"/>
</dbReference>
<dbReference type="PANTHER" id="PTHR22789:SF0">
    <property type="entry name" value="3-OXO-TETRONATE 4-PHOSPHATE DECARBOXYLASE-RELATED"/>
    <property type="match status" value="1"/>
</dbReference>
<dbReference type="GO" id="GO:0005829">
    <property type="term" value="C:cytosol"/>
    <property type="evidence" value="ECO:0007669"/>
    <property type="project" value="TreeGrafter"/>
</dbReference>
<dbReference type="SUPFAM" id="SSF53639">
    <property type="entry name" value="AraD/HMP-PK domain-like"/>
    <property type="match status" value="1"/>
</dbReference>
<dbReference type="InterPro" id="IPR001303">
    <property type="entry name" value="Aldolase_II/adducin_N"/>
</dbReference>
<organism evidence="4 5">
    <name type="scientific">Magnetovibrio blakemorei</name>
    <dbReference type="NCBI Taxonomy" id="28181"/>
    <lineage>
        <taxon>Bacteria</taxon>
        <taxon>Pseudomonadati</taxon>
        <taxon>Pseudomonadota</taxon>
        <taxon>Alphaproteobacteria</taxon>
        <taxon>Rhodospirillales</taxon>
        <taxon>Magnetovibrionaceae</taxon>
        <taxon>Magnetovibrio</taxon>
    </lineage>
</organism>
<dbReference type="GO" id="GO:0016832">
    <property type="term" value="F:aldehyde-lyase activity"/>
    <property type="evidence" value="ECO:0007669"/>
    <property type="project" value="TreeGrafter"/>
</dbReference>
<dbReference type="InterPro" id="IPR050197">
    <property type="entry name" value="Aldolase_class_II_sugar_metab"/>
</dbReference>